<protein>
    <submittedName>
        <fullName evidence="6">Transcriptional regulator, Crp/Fnr family</fullName>
    </submittedName>
</protein>
<dbReference type="GO" id="GO:0003677">
    <property type="term" value="F:DNA binding"/>
    <property type="evidence" value="ECO:0007669"/>
    <property type="project" value="UniProtKB-KW"/>
</dbReference>
<dbReference type="InterPro" id="IPR036390">
    <property type="entry name" value="WH_DNA-bd_sf"/>
</dbReference>
<evidence type="ECO:0000313" key="6">
    <source>
        <dbReference type="EMBL" id="ABQ70457.1"/>
    </source>
</evidence>
<dbReference type="SUPFAM" id="SSF51206">
    <property type="entry name" value="cAMP-binding domain-like"/>
    <property type="match status" value="1"/>
</dbReference>
<keyword evidence="2" id="KW-0238">DNA-binding</keyword>
<dbReference type="InterPro" id="IPR014710">
    <property type="entry name" value="RmlC-like_jellyroll"/>
</dbReference>
<accession>A0A9J9LE79</accession>
<feature type="domain" description="HTH crp-type" evidence="5">
    <location>
        <begin position="123"/>
        <end position="193"/>
    </location>
</feature>
<dbReference type="Proteomes" id="UP000001989">
    <property type="component" value="Chromosome"/>
</dbReference>
<evidence type="ECO:0000259" key="4">
    <source>
        <dbReference type="PROSITE" id="PS50042"/>
    </source>
</evidence>
<keyword evidence="7" id="KW-1185">Reference proteome</keyword>
<dbReference type="KEGG" id="swi:Swit_4116"/>
<dbReference type="PROSITE" id="PS51063">
    <property type="entry name" value="HTH_CRP_2"/>
    <property type="match status" value="1"/>
</dbReference>
<dbReference type="Pfam" id="PF00027">
    <property type="entry name" value="cNMP_binding"/>
    <property type="match status" value="1"/>
</dbReference>
<feature type="domain" description="Cyclic nucleotide-binding" evidence="4">
    <location>
        <begin position="1"/>
        <end position="109"/>
    </location>
</feature>
<dbReference type="PANTHER" id="PTHR24567:SF74">
    <property type="entry name" value="HTH-TYPE TRANSCRIPTIONAL REGULATOR ARCR"/>
    <property type="match status" value="1"/>
</dbReference>
<evidence type="ECO:0000259" key="5">
    <source>
        <dbReference type="PROSITE" id="PS51063"/>
    </source>
</evidence>
<sequence>MAQSAWIKRYPNDTEVHPAGTPVRELWMVMEGALELRRDAYTGARSVLSFSQPGEILGFNSQFSDAVPTYNVMTYGFTKLLHIPGSTMRDVLREQPELVWTVASYYFTRLQLRTDYIALHATAPLKERIILQLLQMARQTANMTDEIHLRLSQESLAFLLGTSRQSINRELKTLKDLGLIDYKGGKIHVPSLSTLMSLHDLSMKN</sequence>
<dbReference type="Pfam" id="PF13545">
    <property type="entry name" value="HTH_Crp_2"/>
    <property type="match status" value="1"/>
</dbReference>
<dbReference type="Gene3D" id="2.60.120.10">
    <property type="entry name" value="Jelly Rolls"/>
    <property type="match status" value="1"/>
</dbReference>
<evidence type="ECO:0000256" key="1">
    <source>
        <dbReference type="ARBA" id="ARBA00023015"/>
    </source>
</evidence>
<name>A0A9J9LE79_RHIWR</name>
<dbReference type="InterPro" id="IPR000595">
    <property type="entry name" value="cNMP-bd_dom"/>
</dbReference>
<dbReference type="AlphaFoldDB" id="A0A9J9LE79"/>
<dbReference type="InterPro" id="IPR018490">
    <property type="entry name" value="cNMP-bd_dom_sf"/>
</dbReference>
<evidence type="ECO:0000313" key="7">
    <source>
        <dbReference type="Proteomes" id="UP000001989"/>
    </source>
</evidence>
<dbReference type="GO" id="GO:0003700">
    <property type="term" value="F:DNA-binding transcription factor activity"/>
    <property type="evidence" value="ECO:0007669"/>
    <property type="project" value="TreeGrafter"/>
</dbReference>
<keyword evidence="1" id="KW-0805">Transcription regulation</keyword>
<dbReference type="SUPFAM" id="SSF46785">
    <property type="entry name" value="Winged helix' DNA-binding domain"/>
    <property type="match status" value="1"/>
</dbReference>
<dbReference type="PROSITE" id="PS50042">
    <property type="entry name" value="CNMP_BINDING_3"/>
    <property type="match status" value="1"/>
</dbReference>
<dbReference type="CDD" id="cd00038">
    <property type="entry name" value="CAP_ED"/>
    <property type="match status" value="1"/>
</dbReference>
<dbReference type="InterPro" id="IPR012318">
    <property type="entry name" value="HTH_CRP"/>
</dbReference>
<dbReference type="SMART" id="SM00419">
    <property type="entry name" value="HTH_CRP"/>
    <property type="match status" value="1"/>
</dbReference>
<organism evidence="6 7">
    <name type="scientific">Rhizorhabdus wittichii (strain DSM 6014 / CCUG 31198 / JCM 15750 / NBRC 105917 / EY 4224 / RW1)</name>
    <name type="common">Sphingomonas wittichii</name>
    <dbReference type="NCBI Taxonomy" id="392499"/>
    <lineage>
        <taxon>Bacteria</taxon>
        <taxon>Pseudomonadati</taxon>
        <taxon>Pseudomonadota</taxon>
        <taxon>Alphaproteobacteria</taxon>
        <taxon>Sphingomonadales</taxon>
        <taxon>Sphingomonadaceae</taxon>
        <taxon>Rhizorhabdus</taxon>
    </lineage>
</organism>
<dbReference type="GO" id="GO:0005829">
    <property type="term" value="C:cytosol"/>
    <property type="evidence" value="ECO:0007669"/>
    <property type="project" value="TreeGrafter"/>
</dbReference>
<reference evidence="6 7" key="1">
    <citation type="journal article" date="2010" name="J. Bacteriol.">
        <title>Genome sequence of the dioxin-mineralizing bacterium Sphingomonas wittichii RW1.</title>
        <authorList>
            <person name="Miller T.R."/>
            <person name="Delcher A.L."/>
            <person name="Salzberg S.L."/>
            <person name="Saunders E."/>
            <person name="Detter J.C."/>
            <person name="Halden R.U."/>
        </authorList>
    </citation>
    <scope>NUCLEOTIDE SEQUENCE [LARGE SCALE GENOMIC DNA]</scope>
    <source>
        <strain evidence="7">DSM 6014 / CCUG 31198 / JCM 15750 / NBRC 105917 / EY 4224 / RW1</strain>
    </source>
</reference>
<gene>
    <name evidence="6" type="ordered locus">Swit_4116</name>
</gene>
<evidence type="ECO:0000256" key="2">
    <source>
        <dbReference type="ARBA" id="ARBA00023125"/>
    </source>
</evidence>
<keyword evidence="3" id="KW-0804">Transcription</keyword>
<dbReference type="EMBL" id="CP000699">
    <property type="protein sequence ID" value="ABQ70457.1"/>
    <property type="molecule type" value="Genomic_DNA"/>
</dbReference>
<dbReference type="InterPro" id="IPR050397">
    <property type="entry name" value="Env_Response_Regulators"/>
</dbReference>
<dbReference type="PANTHER" id="PTHR24567">
    <property type="entry name" value="CRP FAMILY TRANSCRIPTIONAL REGULATORY PROTEIN"/>
    <property type="match status" value="1"/>
</dbReference>
<proteinExistence type="predicted"/>
<evidence type="ECO:0000256" key="3">
    <source>
        <dbReference type="ARBA" id="ARBA00023163"/>
    </source>
</evidence>